<evidence type="ECO:0000256" key="3">
    <source>
        <dbReference type="ARBA" id="ARBA00023136"/>
    </source>
</evidence>
<dbReference type="AlphaFoldDB" id="A0A9W8GIL2"/>
<comment type="subcellular location">
    <subcellularLocation>
        <location evidence="1">Mitochondrion membrane</location>
    </subcellularLocation>
</comment>
<evidence type="ECO:0000256" key="1">
    <source>
        <dbReference type="ARBA" id="ARBA00004325"/>
    </source>
</evidence>
<keyword evidence="4" id="KW-1133">Transmembrane helix</keyword>
<dbReference type="Proteomes" id="UP001151516">
    <property type="component" value="Unassembled WGS sequence"/>
</dbReference>
<evidence type="ECO:0000256" key="2">
    <source>
        <dbReference type="ARBA" id="ARBA00023128"/>
    </source>
</evidence>
<keyword evidence="3 4" id="KW-0472">Membrane</keyword>
<evidence type="ECO:0008006" key="7">
    <source>
        <dbReference type="Google" id="ProtNLM"/>
    </source>
</evidence>
<dbReference type="GO" id="GO:0015986">
    <property type="term" value="P:proton motive force-driven ATP synthesis"/>
    <property type="evidence" value="ECO:0007669"/>
    <property type="project" value="TreeGrafter"/>
</dbReference>
<sequence length="71" mass="7721">MGGYFNIAGRKIAAHHLVLGVLATYGVVFKAVIPKTDKTQPPPINASSDEESRFIQDFIKAAEAEEKKPAH</sequence>
<evidence type="ECO:0000313" key="5">
    <source>
        <dbReference type="EMBL" id="KAJ2687559.1"/>
    </source>
</evidence>
<accession>A0A9W8GIL2</accession>
<evidence type="ECO:0000313" key="6">
    <source>
        <dbReference type="Proteomes" id="UP001151516"/>
    </source>
</evidence>
<reference evidence="5" key="1">
    <citation type="submission" date="2022-07" db="EMBL/GenBank/DDBJ databases">
        <title>Phylogenomic reconstructions and comparative analyses of Kickxellomycotina fungi.</title>
        <authorList>
            <person name="Reynolds N.K."/>
            <person name="Stajich J.E."/>
            <person name="Barry K."/>
            <person name="Grigoriev I.V."/>
            <person name="Crous P."/>
            <person name="Smith M.E."/>
        </authorList>
    </citation>
    <scope>NUCLEOTIDE SEQUENCE</scope>
    <source>
        <strain evidence="5">CBS 109367</strain>
    </source>
</reference>
<dbReference type="InterPro" id="IPR021278">
    <property type="entry name" value="ATP19"/>
</dbReference>
<name>A0A9W8GIL2_9FUNG</name>
<keyword evidence="2" id="KW-0496">Mitochondrion</keyword>
<organism evidence="5 6">
    <name type="scientific">Coemansia spiralis</name>
    <dbReference type="NCBI Taxonomy" id="417178"/>
    <lineage>
        <taxon>Eukaryota</taxon>
        <taxon>Fungi</taxon>
        <taxon>Fungi incertae sedis</taxon>
        <taxon>Zoopagomycota</taxon>
        <taxon>Kickxellomycotina</taxon>
        <taxon>Kickxellomycetes</taxon>
        <taxon>Kickxellales</taxon>
        <taxon>Kickxellaceae</taxon>
        <taxon>Coemansia</taxon>
    </lineage>
</organism>
<evidence type="ECO:0000256" key="4">
    <source>
        <dbReference type="SAM" id="Phobius"/>
    </source>
</evidence>
<dbReference type="GO" id="GO:0031966">
    <property type="term" value="C:mitochondrial membrane"/>
    <property type="evidence" value="ECO:0007669"/>
    <property type="project" value="UniProtKB-SubCell"/>
</dbReference>
<dbReference type="PANTHER" id="PTHR28074:SF1">
    <property type="entry name" value="ATP SYNTHASE SUBUNIT K, MITOCHONDRIAL"/>
    <property type="match status" value="1"/>
</dbReference>
<dbReference type="EMBL" id="JANBTX010000069">
    <property type="protein sequence ID" value="KAJ2687559.1"/>
    <property type="molecule type" value="Genomic_DNA"/>
</dbReference>
<comment type="caution">
    <text evidence="5">The sequence shown here is derived from an EMBL/GenBank/DDBJ whole genome shotgun (WGS) entry which is preliminary data.</text>
</comment>
<dbReference type="Pfam" id="PF11022">
    <property type="entry name" value="ATP19"/>
    <property type="match status" value="1"/>
</dbReference>
<keyword evidence="4" id="KW-0812">Transmembrane</keyword>
<keyword evidence="6" id="KW-1185">Reference proteome</keyword>
<dbReference type="PANTHER" id="PTHR28074">
    <property type="entry name" value="ATP SYNTHASE SUBUNIT K, MITOCHONDRIAL"/>
    <property type="match status" value="1"/>
</dbReference>
<feature type="transmembrane region" description="Helical" evidence="4">
    <location>
        <begin position="12"/>
        <end position="33"/>
    </location>
</feature>
<protein>
    <recommendedName>
        <fullName evidence="7">ATP synthase subunit K, mitochondrial</fullName>
    </recommendedName>
</protein>
<proteinExistence type="predicted"/>
<gene>
    <name evidence="5" type="ORF">IWW39_002854</name>
</gene>
<dbReference type="OrthoDB" id="2094445at2759"/>